<dbReference type="InterPro" id="IPR045063">
    <property type="entry name" value="Dynamin_N"/>
</dbReference>
<dbReference type="Gene3D" id="1.10.150.50">
    <property type="entry name" value="Transcription Factor, Ets-1"/>
    <property type="match status" value="1"/>
</dbReference>
<dbReference type="Ensembl" id="ENSENLT00000026994.1">
    <property type="protein sequence ID" value="ENSENLP00000026174.1"/>
    <property type="gene ID" value="ENSENLG00000011788.1"/>
</dbReference>
<dbReference type="AlphaFoldDB" id="A0A665V3G7"/>
<feature type="region of interest" description="Disordered" evidence="1">
    <location>
        <begin position="63"/>
        <end position="124"/>
    </location>
</feature>
<evidence type="ECO:0000313" key="3">
    <source>
        <dbReference type="Ensembl" id="ENSENLP00000026174.1"/>
    </source>
</evidence>
<evidence type="ECO:0000256" key="1">
    <source>
        <dbReference type="SAM" id="MobiDB-lite"/>
    </source>
</evidence>
<proteinExistence type="predicted"/>
<feature type="compositionally biased region" description="Basic and acidic residues" evidence="1">
    <location>
        <begin position="63"/>
        <end position="79"/>
    </location>
</feature>
<dbReference type="OrthoDB" id="3598281at2759"/>
<dbReference type="Ensembl" id="ENSENLT00000027008.1">
    <property type="protein sequence ID" value="ENSENLP00000026188.1"/>
    <property type="gene ID" value="ENSENLG00000011788.1"/>
</dbReference>
<dbReference type="RefSeq" id="XP_029363614.1">
    <property type="nucleotide sequence ID" value="XM_029507754.1"/>
</dbReference>
<feature type="domain" description="Dynamin N-terminal" evidence="2">
    <location>
        <begin position="176"/>
        <end position="411"/>
    </location>
</feature>
<dbReference type="InterPro" id="IPR027417">
    <property type="entry name" value="P-loop_NTPase"/>
</dbReference>
<keyword evidence="4" id="KW-1185">Reference proteome</keyword>
<dbReference type="GeneID" id="115047080"/>
<feature type="compositionally biased region" description="Acidic residues" evidence="1">
    <location>
        <begin position="255"/>
        <end position="265"/>
    </location>
</feature>
<gene>
    <name evidence="3" type="primary">LOC115047080</name>
</gene>
<dbReference type="Pfam" id="PF00350">
    <property type="entry name" value="Dynamin_N"/>
    <property type="match status" value="1"/>
</dbReference>
<dbReference type="PANTHER" id="PTHR47308">
    <property type="entry name" value="NUCLEAR GTPASE SLIP-GC"/>
    <property type="match status" value="1"/>
</dbReference>
<accession>A0A665V3G7</accession>
<dbReference type="Proteomes" id="UP000472264">
    <property type="component" value="Chromosome 8"/>
</dbReference>
<feature type="region of interest" description="Disordered" evidence="1">
    <location>
        <begin position="248"/>
        <end position="268"/>
    </location>
</feature>
<evidence type="ECO:0000313" key="4">
    <source>
        <dbReference type="Proteomes" id="UP000472264"/>
    </source>
</evidence>
<evidence type="ECO:0000259" key="2">
    <source>
        <dbReference type="Pfam" id="PF00350"/>
    </source>
</evidence>
<dbReference type="InterPro" id="IPR013761">
    <property type="entry name" value="SAM/pointed_sf"/>
</dbReference>
<dbReference type="RefSeq" id="XP_029363615.1">
    <property type="nucleotide sequence ID" value="XM_029507755.1"/>
</dbReference>
<dbReference type="Gene3D" id="3.40.50.300">
    <property type="entry name" value="P-loop containing nucleotide triphosphate hydrolases"/>
    <property type="match status" value="1"/>
</dbReference>
<organism evidence="3 4">
    <name type="scientific">Echeneis naucrates</name>
    <name type="common">Live sharksucker</name>
    <dbReference type="NCBI Taxonomy" id="173247"/>
    <lineage>
        <taxon>Eukaryota</taxon>
        <taxon>Metazoa</taxon>
        <taxon>Chordata</taxon>
        <taxon>Craniata</taxon>
        <taxon>Vertebrata</taxon>
        <taxon>Euteleostomi</taxon>
        <taxon>Actinopterygii</taxon>
        <taxon>Neopterygii</taxon>
        <taxon>Teleostei</taxon>
        <taxon>Neoteleostei</taxon>
        <taxon>Acanthomorphata</taxon>
        <taxon>Carangaria</taxon>
        <taxon>Carangiformes</taxon>
        <taxon>Echeneidae</taxon>
        <taxon>Echeneis</taxon>
    </lineage>
</organism>
<reference evidence="3" key="1">
    <citation type="submission" date="2021-04" db="EMBL/GenBank/DDBJ databases">
        <authorList>
            <consortium name="Wellcome Sanger Institute Data Sharing"/>
        </authorList>
    </citation>
    <scope>NUCLEOTIDE SEQUENCE [LARGE SCALE GENOMIC DNA]</scope>
</reference>
<dbReference type="Ensembl" id="ENSENLT00000027064.1">
    <property type="protein sequence ID" value="ENSENLP00000026243.1"/>
    <property type="gene ID" value="ENSENLG00000011788.1"/>
</dbReference>
<sequence>MDEFVCNKLREWNFGELIQKFEEEEIDKESFYCLDDQEIKDLIPKAGPRLKFKKRLERLKAEQNATEDKIPDVSAHESEEAAESVQVGPSTSGTSDGGKRRLDVQGELTGSPQQSPAGKRRRDKKLPAYSEKIILADVKGIMEHVRKKLDNEEKTKLNDFLKAKIGDLETEKRELVGVFGQTGAGKSSLINAVIGVKNLLPSGDVRACTSVMIKVEANTKNSKFEAEIELISKEDWKDELWSMDRILKDGAQKENDDDDDDDDGGGDIGEKLSAVYGEEWKKVSPDDLMDKKWFKEIPEFLQNREEGKKILTFESARELSAKLVKYTKSDSTGQDGDIKRFYWPLIKCVTVRVPHNDLLQHVTLVDLPGNGDYNKSRDKMWKEIVGCCSTVWIVTEIKRAASDAEAWDILENASSLMGNGGECQQVHFICTKSDFITDLDVNSAAEVRAAIFKRNREAKEAVMTNFRKKHKINKHFSEECFKVFTVSSKEFLKRKRLEPEDTEIPKLQEFLQELDDSHSDTVNYVFGALGIISLIHGARYSKVAGQTERVHTQLQTTLREELDKIRKALGEVYMDFKKCLTEGVEKSKDSCEKKLNSVLFPTLKGKNRGFHKTLKYVVENNGTYKPKKGKTMNMNEKLSSHLTDSINEKFRKTFPNERQCEPFNGVIKAFSLQTERLIQQNKAVELQLTFLKTEEEKIKTKLNKLIRERKKMIYGSLVQTIEDCMKSCYEKAATFSGPGMLNNMRSTVECHVRGSKNIMFEQAKKILLQNLTNLEGEILKMLNKTLTESVELSFKMDHSTIPDVSAEYDMVKKKYDMLKSSPEGEI</sequence>
<dbReference type="InterPro" id="IPR053082">
    <property type="entry name" value="Nuclear_GTPase_SLIP-GC"/>
</dbReference>
<dbReference type="GO" id="GO:0003924">
    <property type="term" value="F:GTPase activity"/>
    <property type="evidence" value="ECO:0007669"/>
    <property type="project" value="TreeGrafter"/>
</dbReference>
<reference evidence="3" key="2">
    <citation type="submission" date="2025-05" db="UniProtKB">
        <authorList>
            <consortium name="Ensembl"/>
        </authorList>
    </citation>
    <scope>IDENTIFICATION</scope>
</reference>
<protein>
    <submittedName>
        <fullName evidence="3">Nuclear GTPase SLIP-GC-like</fullName>
    </submittedName>
</protein>
<dbReference type="PANTHER" id="PTHR47308:SF1">
    <property type="entry name" value="NUCLEAR GTPASE SLIP-GC"/>
    <property type="match status" value="1"/>
</dbReference>
<dbReference type="SUPFAM" id="SSF52540">
    <property type="entry name" value="P-loop containing nucleoside triphosphate hydrolases"/>
    <property type="match status" value="1"/>
</dbReference>
<name>A0A665V3G7_ECHNA</name>